<gene>
    <name evidence="2" type="ORF">UFOPK1726_01144</name>
</gene>
<dbReference type="Pfam" id="PF02410">
    <property type="entry name" value="RsfS"/>
    <property type="match status" value="1"/>
</dbReference>
<accession>A0A6J6FBH7</accession>
<dbReference type="GO" id="GO:0090071">
    <property type="term" value="P:negative regulation of ribosome biogenesis"/>
    <property type="evidence" value="ECO:0007669"/>
    <property type="project" value="TreeGrafter"/>
</dbReference>
<dbReference type="GO" id="GO:0043023">
    <property type="term" value="F:ribosomal large subunit binding"/>
    <property type="evidence" value="ECO:0007669"/>
    <property type="project" value="TreeGrafter"/>
</dbReference>
<dbReference type="PANTHER" id="PTHR21043:SF0">
    <property type="entry name" value="MITOCHONDRIAL ASSEMBLY OF RIBOSOMAL LARGE SUBUNIT PROTEIN 1"/>
    <property type="match status" value="1"/>
</dbReference>
<name>A0A6J6FBH7_9ZZZZ</name>
<dbReference type="Gene3D" id="3.30.460.10">
    <property type="entry name" value="Beta Polymerase, domain 2"/>
    <property type="match status" value="1"/>
</dbReference>
<evidence type="ECO:0000256" key="1">
    <source>
        <dbReference type="ARBA" id="ARBA00010574"/>
    </source>
</evidence>
<dbReference type="EMBL" id="CAEZTT010000171">
    <property type="protein sequence ID" value="CAB4584583.1"/>
    <property type="molecule type" value="Genomic_DNA"/>
</dbReference>
<dbReference type="InterPro" id="IPR043519">
    <property type="entry name" value="NT_sf"/>
</dbReference>
<dbReference type="GO" id="GO:0017148">
    <property type="term" value="P:negative regulation of translation"/>
    <property type="evidence" value="ECO:0007669"/>
    <property type="project" value="TreeGrafter"/>
</dbReference>
<dbReference type="AlphaFoldDB" id="A0A6J6FBH7"/>
<sequence>MTASNRAIELANLAGQAASDKLGTQIVAIDVSEIFPLADIFLIVSATNDRQVKAIVDGIEEKLAEVGVKSVHEEGVAEGRWALLDFNDVVVHVQHVEERSYYDLERLWRDCPVVQLDLMQADQR</sequence>
<dbReference type="InterPro" id="IPR004394">
    <property type="entry name" value="Iojap/RsfS/C7orf30"/>
</dbReference>
<organism evidence="2">
    <name type="scientific">freshwater metagenome</name>
    <dbReference type="NCBI Taxonomy" id="449393"/>
    <lineage>
        <taxon>unclassified sequences</taxon>
        <taxon>metagenomes</taxon>
        <taxon>ecological metagenomes</taxon>
    </lineage>
</organism>
<protein>
    <submittedName>
        <fullName evidence="2">Unannotated protein</fullName>
    </submittedName>
</protein>
<dbReference type="HAMAP" id="MF_01477">
    <property type="entry name" value="Iojap_RsfS"/>
    <property type="match status" value="1"/>
</dbReference>
<dbReference type="SUPFAM" id="SSF81301">
    <property type="entry name" value="Nucleotidyltransferase"/>
    <property type="match status" value="1"/>
</dbReference>
<dbReference type="FunFam" id="3.30.460.10:FF:000008">
    <property type="entry name" value="Ribosomal silencing factor RsfS"/>
    <property type="match status" value="1"/>
</dbReference>
<reference evidence="2" key="1">
    <citation type="submission" date="2020-05" db="EMBL/GenBank/DDBJ databases">
        <authorList>
            <person name="Chiriac C."/>
            <person name="Salcher M."/>
            <person name="Ghai R."/>
            <person name="Kavagutti S V."/>
        </authorList>
    </citation>
    <scope>NUCLEOTIDE SEQUENCE</scope>
</reference>
<comment type="similarity">
    <text evidence="1">Belongs to the Iojap/RsfS family.</text>
</comment>
<evidence type="ECO:0000313" key="2">
    <source>
        <dbReference type="EMBL" id="CAB4584583.1"/>
    </source>
</evidence>
<dbReference type="NCBIfam" id="TIGR00090">
    <property type="entry name" value="rsfS_iojap_ybeB"/>
    <property type="match status" value="1"/>
</dbReference>
<proteinExistence type="inferred from homology"/>
<dbReference type="PANTHER" id="PTHR21043">
    <property type="entry name" value="IOJAP SUPERFAMILY ORTHOLOG"/>
    <property type="match status" value="1"/>
</dbReference>